<keyword evidence="3" id="KW-1185">Reference proteome</keyword>
<sequence length="206" mass="22959">MTELKYINKEQNKNLQIKDLITLGLYTILLVLLMGVGVGLGTLFTSVVFGGKVYFATYTSVAAALVCGSAYSLIFNKINKNMAIFIMIAIIALFMGISGHSIVGSITLVIAAMLAEFFYRKGNEYFSYLCFNLGNIGIILPMFFMKESYIKHLQGRNYSQEKIDLVMGSTDINTFVFIVIFTVLASFVGIYLGRKLYFKNFNKAGL</sequence>
<accession>A0AAP9HDI2</accession>
<name>A0AAP9HDI2_9BACL</name>
<proteinExistence type="predicted"/>
<dbReference type="RefSeq" id="WP_004632652.1">
    <property type="nucleotide sequence ID" value="NZ_CP046314.1"/>
</dbReference>
<evidence type="ECO:0000313" key="2">
    <source>
        <dbReference type="EMBL" id="QGS09810.1"/>
    </source>
</evidence>
<dbReference type="EMBL" id="CP046314">
    <property type="protein sequence ID" value="QGS09810.1"/>
    <property type="molecule type" value="Genomic_DNA"/>
</dbReference>
<feature type="transmembrane region" description="Helical" evidence="1">
    <location>
        <begin position="125"/>
        <end position="144"/>
    </location>
</feature>
<keyword evidence="1" id="KW-0472">Membrane</keyword>
<dbReference type="InterPro" id="IPR011733">
    <property type="entry name" value="CHP02185_IM"/>
</dbReference>
<dbReference type="Pfam" id="PF09605">
    <property type="entry name" value="Trep_Strep"/>
    <property type="match status" value="1"/>
</dbReference>
<keyword evidence="1" id="KW-0812">Transmembrane</keyword>
<feature type="transmembrane region" description="Helical" evidence="1">
    <location>
        <begin position="20"/>
        <end position="49"/>
    </location>
</feature>
<feature type="transmembrane region" description="Helical" evidence="1">
    <location>
        <begin position="55"/>
        <end position="74"/>
    </location>
</feature>
<dbReference type="AlphaFoldDB" id="A0AAP9HDI2"/>
<organism evidence="2 3">
    <name type="scientific">Gemella morbillorum</name>
    <dbReference type="NCBI Taxonomy" id="29391"/>
    <lineage>
        <taxon>Bacteria</taxon>
        <taxon>Bacillati</taxon>
        <taxon>Bacillota</taxon>
        <taxon>Bacilli</taxon>
        <taxon>Bacillales</taxon>
        <taxon>Gemellaceae</taxon>
        <taxon>Gemella</taxon>
    </lineage>
</organism>
<dbReference type="Proteomes" id="UP000425411">
    <property type="component" value="Chromosome"/>
</dbReference>
<protein>
    <submittedName>
        <fullName evidence="2">Uncharacterized protein</fullName>
    </submittedName>
</protein>
<reference evidence="2 3" key="1">
    <citation type="submission" date="2019-11" db="EMBL/GenBank/DDBJ databases">
        <title>FDA dAtabase for Regulatory Grade micrObial Sequences (FDA-ARGOS): Supporting development and validation of Infectious Disease Dx tests.</title>
        <authorList>
            <person name="Turner S."/>
            <person name="Byrd R."/>
            <person name="Tallon L."/>
            <person name="Sadzewicz L."/>
            <person name="Vavikolanu K."/>
            <person name="Mehta A."/>
            <person name="Aluvathingal J."/>
            <person name="Nadendla S."/>
            <person name="Myers T."/>
            <person name="Yan Y."/>
            <person name="Sichtig H."/>
        </authorList>
    </citation>
    <scope>NUCLEOTIDE SEQUENCE [LARGE SCALE GENOMIC DNA]</scope>
    <source>
        <strain evidence="2 3">FDAARGOS_741</strain>
    </source>
</reference>
<feature type="transmembrane region" description="Helical" evidence="1">
    <location>
        <begin position="165"/>
        <end position="192"/>
    </location>
</feature>
<feature type="transmembrane region" description="Helical" evidence="1">
    <location>
        <begin position="86"/>
        <end position="119"/>
    </location>
</feature>
<evidence type="ECO:0000256" key="1">
    <source>
        <dbReference type="SAM" id="Phobius"/>
    </source>
</evidence>
<keyword evidence="1" id="KW-1133">Transmembrane helix</keyword>
<gene>
    <name evidence="2" type="ORF">FOC49_07915</name>
</gene>
<evidence type="ECO:0000313" key="3">
    <source>
        <dbReference type="Proteomes" id="UP000425411"/>
    </source>
</evidence>